<gene>
    <name evidence="8" type="ORF">LMG32289_06091</name>
</gene>
<dbReference type="EMBL" id="CAJZAG010000015">
    <property type="protein sequence ID" value="CAG9185755.1"/>
    <property type="molecule type" value="Genomic_DNA"/>
</dbReference>
<accession>A0ABN7ZN77</accession>
<evidence type="ECO:0000256" key="3">
    <source>
        <dbReference type="ARBA" id="ARBA00022801"/>
    </source>
</evidence>
<evidence type="ECO:0000256" key="5">
    <source>
        <dbReference type="ARBA" id="ARBA00023049"/>
    </source>
</evidence>
<feature type="domain" description="DUF2016" evidence="6">
    <location>
        <begin position="3"/>
        <end position="77"/>
    </location>
</feature>
<comment type="caution">
    <text evidence="8">The sequence shown here is derived from an EMBL/GenBank/DDBJ whole genome shotgun (WGS) entry which is preliminary data.</text>
</comment>
<evidence type="ECO:0000259" key="6">
    <source>
        <dbReference type="Pfam" id="PF09436"/>
    </source>
</evidence>
<dbReference type="Pfam" id="PF09436">
    <property type="entry name" value="DUF2016"/>
    <property type="match status" value="1"/>
</dbReference>
<name>A0ABN7ZN77_9BURK</name>
<keyword evidence="9" id="KW-1185">Reference proteome</keyword>
<dbReference type="Pfam" id="PF14464">
    <property type="entry name" value="Prok-JAB"/>
    <property type="match status" value="1"/>
</dbReference>
<keyword evidence="5" id="KW-0482">Metalloprotease</keyword>
<evidence type="ECO:0000259" key="7">
    <source>
        <dbReference type="Pfam" id="PF14464"/>
    </source>
</evidence>
<sequence>MMHPADLALQQSFPTVMVPRFSALAPLEMAGERLLIAANGVFLEIVRPWLRVVRRMGAFQHSTALPYGDATEATELRCGRVPAQLIGEFAAMARSAHPVETGAWIVWNAASASFRLIPVRILEQSSSHLNYDRPRLADGEVLVVDCHSHGRYGAGFSSKDDADDRYDVKFAFVVGHCGSATLSMALRLCAKGIFEKVETIPAQWYDATCLEEQA</sequence>
<evidence type="ECO:0000313" key="8">
    <source>
        <dbReference type="EMBL" id="CAG9185755.1"/>
    </source>
</evidence>
<keyword evidence="4" id="KW-0862">Zinc</keyword>
<dbReference type="InterPro" id="IPR028090">
    <property type="entry name" value="JAB_dom_prok"/>
</dbReference>
<reference evidence="8 9" key="1">
    <citation type="submission" date="2021-08" db="EMBL/GenBank/DDBJ databases">
        <authorList>
            <person name="Peeters C."/>
        </authorList>
    </citation>
    <scope>NUCLEOTIDE SEQUENCE [LARGE SCALE GENOMIC DNA]</scope>
    <source>
        <strain evidence="8 9">LMG 32289</strain>
    </source>
</reference>
<evidence type="ECO:0000256" key="4">
    <source>
        <dbReference type="ARBA" id="ARBA00022833"/>
    </source>
</evidence>
<dbReference type="InterPro" id="IPR018560">
    <property type="entry name" value="DUF2016"/>
</dbReference>
<protein>
    <recommendedName>
        <fullName evidence="10">PRTRC system protein A</fullName>
    </recommendedName>
</protein>
<keyword evidence="1" id="KW-0645">Protease</keyword>
<evidence type="ECO:0000256" key="2">
    <source>
        <dbReference type="ARBA" id="ARBA00022723"/>
    </source>
</evidence>
<dbReference type="Proteomes" id="UP000706525">
    <property type="component" value="Unassembled WGS sequence"/>
</dbReference>
<evidence type="ECO:0008006" key="10">
    <source>
        <dbReference type="Google" id="ProtNLM"/>
    </source>
</evidence>
<evidence type="ECO:0000256" key="1">
    <source>
        <dbReference type="ARBA" id="ARBA00022670"/>
    </source>
</evidence>
<feature type="domain" description="JAB" evidence="7">
    <location>
        <begin position="82"/>
        <end position="179"/>
    </location>
</feature>
<dbReference type="InterPro" id="IPR022499">
    <property type="entry name" value="PRTRC_protein-A"/>
</dbReference>
<organism evidence="8 9">
    <name type="scientific">Cupriavidus pampae</name>
    <dbReference type="NCBI Taxonomy" id="659251"/>
    <lineage>
        <taxon>Bacteria</taxon>
        <taxon>Pseudomonadati</taxon>
        <taxon>Pseudomonadota</taxon>
        <taxon>Betaproteobacteria</taxon>
        <taxon>Burkholderiales</taxon>
        <taxon>Burkholderiaceae</taxon>
        <taxon>Cupriavidus</taxon>
    </lineage>
</organism>
<dbReference type="NCBIfam" id="TIGR03735">
    <property type="entry name" value="PRTRC_A"/>
    <property type="match status" value="1"/>
</dbReference>
<proteinExistence type="predicted"/>
<keyword evidence="3" id="KW-0378">Hydrolase</keyword>
<keyword evidence="2" id="KW-0479">Metal-binding</keyword>
<evidence type="ECO:0000313" key="9">
    <source>
        <dbReference type="Proteomes" id="UP000706525"/>
    </source>
</evidence>